<protein>
    <recommendedName>
        <fullName evidence="3">Type III restriction endonuclease subunit R</fullName>
    </recommendedName>
</protein>
<accession>A0A2C6M9I3</accession>
<proteinExistence type="predicted"/>
<keyword evidence="2" id="KW-1185">Reference proteome</keyword>
<evidence type="ECO:0008006" key="3">
    <source>
        <dbReference type="Google" id="ProtNLM"/>
    </source>
</evidence>
<reference evidence="1 2" key="1">
    <citation type="submission" date="2013-09" db="EMBL/GenBank/DDBJ databases">
        <title>Biodegradation of hydrocarbons in the deep terrestrial subsurface : characterization of a microbial consortium composed of two Desulfotomaculum species originating from a deep geological formation.</title>
        <authorList>
            <person name="Aullo T."/>
            <person name="Berlendis S."/>
            <person name="Lascourreges J.-F."/>
            <person name="Dessort D."/>
            <person name="Saint-Laurent S."/>
            <person name="Schraauwers B."/>
            <person name="Mas J."/>
            <person name="Magot M."/>
            <person name="Ranchou-Peyruse A."/>
        </authorList>
    </citation>
    <scope>NUCLEOTIDE SEQUENCE [LARGE SCALE GENOMIC DNA]</scope>
    <source>
        <strain evidence="1 2">Bs107</strain>
    </source>
</reference>
<name>A0A2C6M9I3_9FIRM</name>
<sequence>MAGGIDHLIINSPYEEPSRHWSYNRDKRQFHKAEGRRPAGYVIASSHSKSFDDPGIFVELPLVNQIRKRVKEWRQRGYPGVTGITKKLELAPIVDGKPDVTKLTQIDLEELGKRYRKQRIIFEATRDIYEQMKPNWQGNKEYLLFQLIKLVEEFIDSDKIWIPSLFDRDEFRSRLLITLNMNKVVHHIFEAIRFDNAQHIEPVFDKERPIRSTGDMMTWYTSKPCEITRKSHISHVVFDSTWEASEAFELERNELVDSWVKNDHLGFEILYIYKGVVRKYRPDFLIRLSNGKMLVLEVKGQDNQQNKAKQEALDLWVKAVNAHGGFGEWCWDISYRISDLKDILLKRGCLITVDGGFHNGRIQI</sequence>
<dbReference type="RefSeq" id="WP_099083467.1">
    <property type="nucleotide sequence ID" value="NZ_AWQQ01000079.1"/>
</dbReference>
<dbReference type="EMBL" id="AWQQ01000079">
    <property type="protein sequence ID" value="PHJ37799.1"/>
    <property type="molecule type" value="Genomic_DNA"/>
</dbReference>
<dbReference type="OrthoDB" id="9804145at2"/>
<evidence type="ECO:0000313" key="1">
    <source>
        <dbReference type="EMBL" id="PHJ37799.1"/>
    </source>
</evidence>
<comment type="caution">
    <text evidence="1">The sequence shown here is derived from an EMBL/GenBank/DDBJ whole genome shotgun (WGS) entry which is preliminary data.</text>
</comment>
<dbReference type="AlphaFoldDB" id="A0A2C6M9I3"/>
<organism evidence="1 2">
    <name type="scientific">Desulforamulus profundi</name>
    <dbReference type="NCBI Taxonomy" id="1383067"/>
    <lineage>
        <taxon>Bacteria</taxon>
        <taxon>Bacillati</taxon>
        <taxon>Bacillota</taxon>
        <taxon>Clostridia</taxon>
        <taxon>Eubacteriales</taxon>
        <taxon>Peptococcaceae</taxon>
        <taxon>Desulforamulus</taxon>
    </lineage>
</organism>
<evidence type="ECO:0000313" key="2">
    <source>
        <dbReference type="Proteomes" id="UP000222564"/>
    </source>
</evidence>
<gene>
    <name evidence="1" type="ORF">P378_13910</name>
</gene>
<dbReference type="Proteomes" id="UP000222564">
    <property type="component" value="Unassembled WGS sequence"/>
</dbReference>